<dbReference type="AlphaFoldDB" id="A0A9W7CWW5"/>
<gene>
    <name evidence="2" type="ORF">Pfra01_001676700</name>
</gene>
<feature type="domain" description="C2H2-type" evidence="1">
    <location>
        <begin position="66"/>
        <end position="87"/>
    </location>
</feature>
<dbReference type="EMBL" id="BSXT01001905">
    <property type="protein sequence ID" value="GMF46025.1"/>
    <property type="molecule type" value="Genomic_DNA"/>
</dbReference>
<comment type="caution">
    <text evidence="2">The sequence shown here is derived from an EMBL/GenBank/DDBJ whole genome shotgun (WGS) entry which is preliminary data.</text>
</comment>
<evidence type="ECO:0000313" key="3">
    <source>
        <dbReference type="Proteomes" id="UP001165121"/>
    </source>
</evidence>
<keyword evidence="3" id="KW-1185">Reference proteome</keyword>
<dbReference type="Proteomes" id="UP001165121">
    <property type="component" value="Unassembled WGS sequence"/>
</dbReference>
<proteinExistence type="predicted"/>
<name>A0A9W7CWW5_9STRA</name>
<dbReference type="OrthoDB" id="2693358at2759"/>
<evidence type="ECO:0000313" key="2">
    <source>
        <dbReference type="EMBL" id="GMF46025.1"/>
    </source>
</evidence>
<protein>
    <submittedName>
        <fullName evidence="2">Unnamed protein product</fullName>
    </submittedName>
</protein>
<organism evidence="2 3">
    <name type="scientific">Phytophthora fragariaefolia</name>
    <dbReference type="NCBI Taxonomy" id="1490495"/>
    <lineage>
        <taxon>Eukaryota</taxon>
        <taxon>Sar</taxon>
        <taxon>Stramenopiles</taxon>
        <taxon>Oomycota</taxon>
        <taxon>Peronosporomycetes</taxon>
        <taxon>Peronosporales</taxon>
        <taxon>Peronosporaceae</taxon>
        <taxon>Phytophthora</taxon>
    </lineage>
</organism>
<dbReference type="InterPro" id="IPR013087">
    <property type="entry name" value="Znf_C2H2_type"/>
</dbReference>
<sequence length="458" mass="52258">MISSEAKEVASHFKRVHQVGFRIELLEKKFDMLTFATAESLFKYLHPVRELLEPVDGIEIKSGLRCLRCAYFCSLKKTMQAHLRLVHTDTAVDATFATCRVQSLYGGPKKKYFGVNDGNNELSSHPSDGQDAVDRVINDFTQSCHIAPTDDRLVSPFLRRMKWHEIVKTYCTDNVHEVITSITFDPCSSFVQLLFPVVCRYWQIGQEPIGTRDYLFERVLSSKVTDIEPASAIHRIQTSSTKYCKTMTSLLIIIDTHTNKRLLKLSEFENDDLTTHLKALVRSCSESFANTQFDDYRVSDVGVDQLELLDKVLEAIFRIDLEDAHYPSEFHAFVTHRFVLCSSICGPTKDSSGYVQFKQPGQITSLVAVIKYWARLAALMNLHQQSWGVNGSVRNSATRARAESLRYYLKTGLRTPFNFSKKSLALDPPLLWHLSSAASLILRGWDPYMILYLWKVTK</sequence>
<accession>A0A9W7CWW5</accession>
<reference evidence="2" key="1">
    <citation type="submission" date="2023-04" db="EMBL/GenBank/DDBJ databases">
        <title>Phytophthora fragariaefolia NBRC 109709.</title>
        <authorList>
            <person name="Ichikawa N."/>
            <person name="Sato H."/>
            <person name="Tonouchi N."/>
        </authorList>
    </citation>
    <scope>NUCLEOTIDE SEQUENCE</scope>
    <source>
        <strain evidence="2">NBRC 109709</strain>
    </source>
</reference>
<dbReference type="PROSITE" id="PS00028">
    <property type="entry name" value="ZINC_FINGER_C2H2_1"/>
    <property type="match status" value="1"/>
</dbReference>
<evidence type="ECO:0000259" key="1">
    <source>
        <dbReference type="PROSITE" id="PS00028"/>
    </source>
</evidence>